<evidence type="ECO:0000256" key="5">
    <source>
        <dbReference type="ARBA" id="ARBA00022592"/>
    </source>
</evidence>
<dbReference type="EMBL" id="JACIDJ010000001">
    <property type="protein sequence ID" value="MBB3897795.1"/>
    <property type="molecule type" value="Genomic_DNA"/>
</dbReference>
<dbReference type="InterPro" id="IPR011864">
    <property type="entry name" value="Phosphate_PstC"/>
</dbReference>
<feature type="transmembrane region" description="Helical" evidence="9">
    <location>
        <begin position="120"/>
        <end position="144"/>
    </location>
</feature>
<keyword evidence="4" id="KW-1003">Cell membrane</keyword>
<comment type="subcellular location">
    <subcellularLocation>
        <location evidence="10">Cell inner membrane</location>
        <topology evidence="10">Multi-pass membrane protein</topology>
    </subcellularLocation>
    <subcellularLocation>
        <location evidence="1 9">Cell membrane</location>
        <topology evidence="1 9">Multi-pass membrane protein</topology>
    </subcellularLocation>
</comment>
<feature type="transmembrane region" description="Helical" evidence="9">
    <location>
        <begin position="24"/>
        <end position="49"/>
    </location>
</feature>
<organism evidence="12 13">
    <name type="scientific">Roseococcus suduntuyensis</name>
    <dbReference type="NCBI Taxonomy" id="455361"/>
    <lineage>
        <taxon>Bacteria</taxon>
        <taxon>Pseudomonadati</taxon>
        <taxon>Pseudomonadota</taxon>
        <taxon>Alphaproteobacteria</taxon>
        <taxon>Acetobacterales</taxon>
        <taxon>Roseomonadaceae</taxon>
        <taxon>Roseococcus</taxon>
    </lineage>
</organism>
<comment type="function">
    <text evidence="10">Part of the binding-protein-dependent transport system for phosphate; probably responsible for the translocation of the substrate across the membrane.</text>
</comment>
<evidence type="ECO:0000256" key="1">
    <source>
        <dbReference type="ARBA" id="ARBA00004651"/>
    </source>
</evidence>
<feature type="transmembrane region" description="Helical" evidence="9">
    <location>
        <begin position="77"/>
        <end position="108"/>
    </location>
</feature>
<keyword evidence="10" id="KW-0997">Cell inner membrane</keyword>
<evidence type="ECO:0000256" key="9">
    <source>
        <dbReference type="RuleBase" id="RU363032"/>
    </source>
</evidence>
<dbReference type="InterPro" id="IPR000515">
    <property type="entry name" value="MetI-like"/>
</dbReference>
<dbReference type="InterPro" id="IPR035906">
    <property type="entry name" value="MetI-like_sf"/>
</dbReference>
<dbReference type="Pfam" id="PF00528">
    <property type="entry name" value="BPD_transp_1"/>
    <property type="match status" value="1"/>
</dbReference>
<gene>
    <name evidence="12" type="ORF">GGQ83_001221</name>
</gene>
<keyword evidence="5 10" id="KW-0592">Phosphate transport</keyword>
<comment type="caution">
    <text evidence="12">The sequence shown here is derived from an EMBL/GenBank/DDBJ whole genome shotgun (WGS) entry which is preliminary data.</text>
</comment>
<evidence type="ECO:0000256" key="3">
    <source>
        <dbReference type="ARBA" id="ARBA00022448"/>
    </source>
</evidence>
<feature type="domain" description="ABC transmembrane type-1" evidence="11">
    <location>
        <begin position="83"/>
        <end position="314"/>
    </location>
</feature>
<comment type="similarity">
    <text evidence="2 10">Belongs to the binding-protein-dependent transport system permease family. CysTW subfamily.</text>
</comment>
<evidence type="ECO:0000259" key="11">
    <source>
        <dbReference type="PROSITE" id="PS50928"/>
    </source>
</evidence>
<evidence type="ECO:0000313" key="13">
    <source>
        <dbReference type="Proteomes" id="UP000553193"/>
    </source>
</evidence>
<dbReference type="Proteomes" id="UP000553193">
    <property type="component" value="Unassembled WGS sequence"/>
</dbReference>
<dbReference type="PROSITE" id="PS50928">
    <property type="entry name" value="ABC_TM1"/>
    <property type="match status" value="1"/>
</dbReference>
<name>A0A840ACD6_9PROT</name>
<dbReference type="PANTHER" id="PTHR30425:SF1">
    <property type="entry name" value="PHOSPHATE TRANSPORT SYSTEM PERMEASE PROTEIN PSTC"/>
    <property type="match status" value="1"/>
</dbReference>
<dbReference type="PANTHER" id="PTHR30425">
    <property type="entry name" value="PHOSPHATE TRANSPORT SYSTEM PERMEASE PROTEIN PST"/>
    <property type="match status" value="1"/>
</dbReference>
<evidence type="ECO:0000256" key="7">
    <source>
        <dbReference type="ARBA" id="ARBA00022989"/>
    </source>
</evidence>
<dbReference type="CDD" id="cd06261">
    <property type="entry name" value="TM_PBP2"/>
    <property type="match status" value="1"/>
</dbReference>
<dbReference type="Gene3D" id="1.10.3720.10">
    <property type="entry name" value="MetI-like"/>
    <property type="match status" value="1"/>
</dbReference>
<evidence type="ECO:0000256" key="6">
    <source>
        <dbReference type="ARBA" id="ARBA00022692"/>
    </source>
</evidence>
<keyword evidence="6 9" id="KW-0812">Transmembrane</keyword>
<keyword evidence="3 9" id="KW-0813">Transport</keyword>
<dbReference type="AlphaFoldDB" id="A0A840ACD6"/>
<dbReference type="SUPFAM" id="SSF161098">
    <property type="entry name" value="MetI-like"/>
    <property type="match status" value="1"/>
</dbReference>
<feature type="transmembrane region" description="Helical" evidence="9">
    <location>
        <begin position="295"/>
        <end position="318"/>
    </location>
</feature>
<evidence type="ECO:0000313" key="12">
    <source>
        <dbReference type="EMBL" id="MBB3897795.1"/>
    </source>
</evidence>
<protein>
    <recommendedName>
        <fullName evidence="10">Phosphate transport system permease protein</fullName>
    </recommendedName>
</protein>
<dbReference type="InterPro" id="IPR051124">
    <property type="entry name" value="Phosphate_Transport_Permease"/>
</dbReference>
<sequence length="323" mass="34632">MSASTIKAPPIGARRKPGELGDKIFQWMCVGAGGFVLILLGAIIVTLFLGGLPAFERFGAEFIWGTIWDPVEGQEEFGAGVAILGTVTSSVLAIIFAVPVAFGIAFFLTELSPPWLKRPIGTAIELLAAVPSIIYGMWGLFVVVPFVQMHIQFAFGDQLAAIPLIGFLFQSTNFAGTSLFSASIVLAIMILPFIAATMRDVFDQVPPVYKESAYGLGATRWEVMTGVVIPYTRISVVGGIMLGLGRALGETMAVTFVIGNANRIATSLFDSTTTIASVIAMEFPESLTGSLQQSALFAIGFLLFVISFFVLALSRYLLRPRLK</sequence>
<dbReference type="GO" id="GO:0005315">
    <property type="term" value="F:phosphate transmembrane transporter activity"/>
    <property type="evidence" value="ECO:0007669"/>
    <property type="project" value="InterPro"/>
</dbReference>
<evidence type="ECO:0000256" key="8">
    <source>
        <dbReference type="ARBA" id="ARBA00023136"/>
    </source>
</evidence>
<keyword evidence="7 9" id="KW-1133">Transmembrane helix</keyword>
<dbReference type="GO" id="GO:0006817">
    <property type="term" value="P:phosphate ion transport"/>
    <property type="evidence" value="ECO:0007669"/>
    <property type="project" value="UniProtKB-KW"/>
</dbReference>
<keyword evidence="8 9" id="KW-0472">Membrane</keyword>
<reference evidence="12 13" key="1">
    <citation type="submission" date="2020-08" db="EMBL/GenBank/DDBJ databases">
        <title>Genomic Encyclopedia of Type Strains, Phase IV (KMG-IV): sequencing the most valuable type-strain genomes for metagenomic binning, comparative biology and taxonomic classification.</title>
        <authorList>
            <person name="Goeker M."/>
        </authorList>
    </citation>
    <scope>NUCLEOTIDE SEQUENCE [LARGE SCALE GENOMIC DNA]</scope>
    <source>
        <strain evidence="12 13">DSM 19979</strain>
    </source>
</reference>
<evidence type="ECO:0000256" key="10">
    <source>
        <dbReference type="RuleBase" id="RU363054"/>
    </source>
</evidence>
<feature type="transmembrane region" description="Helical" evidence="9">
    <location>
        <begin position="176"/>
        <end position="198"/>
    </location>
</feature>
<dbReference type="GO" id="GO:0005886">
    <property type="term" value="C:plasma membrane"/>
    <property type="evidence" value="ECO:0007669"/>
    <property type="project" value="UniProtKB-SubCell"/>
</dbReference>
<proteinExistence type="inferred from homology"/>
<dbReference type="RefSeq" id="WP_311727373.1">
    <property type="nucleotide sequence ID" value="NZ_JACIDJ010000001.1"/>
</dbReference>
<dbReference type="NCBIfam" id="TIGR02138">
    <property type="entry name" value="phosphate_pstC"/>
    <property type="match status" value="1"/>
</dbReference>
<feature type="transmembrane region" description="Helical" evidence="9">
    <location>
        <begin position="150"/>
        <end position="169"/>
    </location>
</feature>
<keyword evidence="13" id="KW-1185">Reference proteome</keyword>
<evidence type="ECO:0000256" key="4">
    <source>
        <dbReference type="ARBA" id="ARBA00022475"/>
    </source>
</evidence>
<accession>A0A840ACD6</accession>
<evidence type="ECO:0000256" key="2">
    <source>
        <dbReference type="ARBA" id="ARBA00007069"/>
    </source>
</evidence>